<organism evidence="3 4">
    <name type="scientific">Parasphaerochaeta coccoides (strain ATCC BAA-1237 / DSM 17374 / SPN1)</name>
    <name type="common">Sphaerochaeta coccoides</name>
    <dbReference type="NCBI Taxonomy" id="760011"/>
    <lineage>
        <taxon>Bacteria</taxon>
        <taxon>Pseudomonadati</taxon>
        <taxon>Spirochaetota</taxon>
        <taxon>Spirochaetia</taxon>
        <taxon>Spirochaetales</taxon>
        <taxon>Sphaerochaetaceae</taxon>
        <taxon>Parasphaerochaeta</taxon>
    </lineage>
</organism>
<keyword evidence="4" id="KW-1185">Reference proteome</keyword>
<dbReference type="RefSeq" id="WP_013739521.1">
    <property type="nucleotide sequence ID" value="NC_015436.1"/>
</dbReference>
<name>F4GI12_PARC1</name>
<dbReference type="InterPro" id="IPR051608">
    <property type="entry name" value="RQC_Subunit_NEMF"/>
</dbReference>
<dbReference type="GO" id="GO:1990112">
    <property type="term" value="C:RQC complex"/>
    <property type="evidence" value="ECO:0007669"/>
    <property type="project" value="TreeGrafter"/>
</dbReference>
<evidence type="ECO:0000259" key="2">
    <source>
        <dbReference type="Pfam" id="PF05670"/>
    </source>
</evidence>
<feature type="coiled-coil region" evidence="1">
    <location>
        <begin position="297"/>
        <end position="324"/>
    </location>
</feature>
<dbReference type="eggNOG" id="COG1293">
    <property type="taxonomic scope" value="Bacteria"/>
</dbReference>
<dbReference type="AlphaFoldDB" id="F4GI12"/>
<keyword evidence="1" id="KW-0175">Coiled coil</keyword>
<dbReference type="Pfam" id="PF05670">
    <property type="entry name" value="NFACT-R_1"/>
    <property type="match status" value="1"/>
</dbReference>
<dbReference type="InterPro" id="IPR008532">
    <property type="entry name" value="NFACT_RNA-bd"/>
</dbReference>
<feature type="domain" description="NFACT RNA-binding" evidence="2">
    <location>
        <begin position="364"/>
        <end position="454"/>
    </location>
</feature>
<dbReference type="GO" id="GO:0000049">
    <property type="term" value="F:tRNA binding"/>
    <property type="evidence" value="ECO:0007669"/>
    <property type="project" value="TreeGrafter"/>
</dbReference>
<dbReference type="OrthoDB" id="9766163at2"/>
<evidence type="ECO:0000313" key="3">
    <source>
        <dbReference type="EMBL" id="AEC02125.1"/>
    </source>
</evidence>
<dbReference type="PANTHER" id="PTHR15239">
    <property type="entry name" value="NUCLEAR EXPORT MEDIATOR FACTOR NEMF"/>
    <property type="match status" value="1"/>
</dbReference>
<sequence length="490" mass="55899">MSLNWREIEKILSELELAGCRFGRMTQPTFSSVVFELYAPDRAMWRLFIEIGNQDARIHRLSSDARPKEDEKVRKMGKKLRFVQFFHAQLEGAIITAVKQQEGDRLVRISFRAGWGNGFLFIRLYSGAGANIIVTGEDLIIKDVLLRRPQRGEIPGKLFESPDFSIPSTSEAERFSVRDYPSSQDFNSFIEESHAGDAIQQDALDILRSRLEDQRDAALADIESSIRAMERRKAENEQHESLKHTADLLASHIYLIGKGAQWVTIKDWSREDGHEMTIALDPLASPSDNAQAYYDKYRRTKGAAEHAERELEQLERRRNETLDYYTDLLRVREEDRRDTKVRLSRALKKEPAKTPKEIETGIIRTSGGFTLIAGRNARENDALLRTAVKGNDWWMHTRDVPGGYVFIKNIQGKTIPLPVLLDAAQLSVYFSKVRTATHADVYYTQVKYLKRVKGGKLGLVIPTQEKTIHVKVDVSRVKELLQGGEADDIP</sequence>
<dbReference type="Gene3D" id="2.30.310.10">
    <property type="entry name" value="ibrinogen binding protein from staphylococcus aureus domain"/>
    <property type="match status" value="1"/>
</dbReference>
<evidence type="ECO:0000256" key="1">
    <source>
        <dbReference type="SAM" id="Coils"/>
    </source>
</evidence>
<evidence type="ECO:0000313" key="4">
    <source>
        <dbReference type="Proteomes" id="UP000007939"/>
    </source>
</evidence>
<dbReference type="PANTHER" id="PTHR15239:SF6">
    <property type="entry name" value="RIBOSOME QUALITY CONTROL COMPLEX SUBUNIT NEMF"/>
    <property type="match status" value="1"/>
</dbReference>
<dbReference type="KEGG" id="scc:Spico_0901"/>
<dbReference type="STRING" id="760011.Spico_0901"/>
<gene>
    <name evidence="3" type="ordered locus">Spico_0901</name>
</gene>
<dbReference type="EMBL" id="CP002659">
    <property type="protein sequence ID" value="AEC02125.1"/>
    <property type="molecule type" value="Genomic_DNA"/>
</dbReference>
<reference evidence="4" key="1">
    <citation type="submission" date="2011-04" db="EMBL/GenBank/DDBJ databases">
        <title>The complete genome of Spirochaeta coccoides DSM 17374.</title>
        <authorList>
            <person name="Lucas S."/>
            <person name="Copeland A."/>
            <person name="Lapidus A."/>
            <person name="Bruce D."/>
            <person name="Goodwin L."/>
            <person name="Pitluck S."/>
            <person name="Peters L."/>
            <person name="Kyrpides N."/>
            <person name="Mavromatis K."/>
            <person name="Pagani I."/>
            <person name="Ivanova N."/>
            <person name="Ovchinnikova G."/>
            <person name="Lu M."/>
            <person name="Detter J.C."/>
            <person name="Tapia R."/>
            <person name="Han C."/>
            <person name="Land M."/>
            <person name="Hauser L."/>
            <person name="Markowitz V."/>
            <person name="Cheng J.-F."/>
            <person name="Hugenholtz P."/>
            <person name="Woyke T."/>
            <person name="Wu D."/>
            <person name="Spring S."/>
            <person name="Schroeder M."/>
            <person name="Brambilla E."/>
            <person name="Klenk H.-P."/>
            <person name="Eisen J.A."/>
        </authorList>
    </citation>
    <scope>NUCLEOTIDE SEQUENCE [LARGE SCALE GENOMIC DNA]</scope>
    <source>
        <strain evidence="4">ATCC BAA-1237 / DSM 17374 / SPN1</strain>
    </source>
</reference>
<accession>F4GI12</accession>
<dbReference type="GO" id="GO:0043023">
    <property type="term" value="F:ribosomal large subunit binding"/>
    <property type="evidence" value="ECO:0007669"/>
    <property type="project" value="TreeGrafter"/>
</dbReference>
<protein>
    <recommendedName>
        <fullName evidence="2">NFACT RNA-binding domain-containing protein</fullName>
    </recommendedName>
</protein>
<dbReference type="GO" id="GO:0072344">
    <property type="term" value="P:rescue of stalled ribosome"/>
    <property type="evidence" value="ECO:0007669"/>
    <property type="project" value="TreeGrafter"/>
</dbReference>
<dbReference type="Pfam" id="PF05833">
    <property type="entry name" value="NFACT_N"/>
    <property type="match status" value="2"/>
</dbReference>
<dbReference type="HOGENOM" id="CLU_022481_2_0_12"/>
<proteinExistence type="predicted"/>
<reference evidence="3 4" key="2">
    <citation type="journal article" date="2012" name="Stand. Genomic Sci.">
        <title>Complete genome sequence of the termite hindgut bacterium Spirochaeta coccoides type strain (SPN1(T)), reclassification in the genus Sphaerochaeta as Sphaerochaeta coccoides comb. nov. and emendations of the family Spirochaetaceae and the genus Sphaerochaeta.</title>
        <authorList>
            <person name="Abt B."/>
            <person name="Han C."/>
            <person name="Scheuner C."/>
            <person name="Lu M."/>
            <person name="Lapidus A."/>
            <person name="Nolan M."/>
            <person name="Lucas S."/>
            <person name="Hammon N."/>
            <person name="Deshpande S."/>
            <person name="Cheng J.F."/>
            <person name="Tapia R."/>
            <person name="Goodwin L.A."/>
            <person name="Pitluck S."/>
            <person name="Liolios K."/>
            <person name="Pagani I."/>
            <person name="Ivanova N."/>
            <person name="Mavromatis K."/>
            <person name="Mikhailova N."/>
            <person name="Huntemann M."/>
            <person name="Pati A."/>
            <person name="Chen A."/>
            <person name="Palaniappan K."/>
            <person name="Land M."/>
            <person name="Hauser L."/>
            <person name="Brambilla E.M."/>
            <person name="Rohde M."/>
            <person name="Spring S."/>
            <person name="Gronow S."/>
            <person name="Goker M."/>
            <person name="Woyke T."/>
            <person name="Bristow J."/>
            <person name="Eisen J.A."/>
            <person name="Markowitz V."/>
            <person name="Hugenholtz P."/>
            <person name="Kyrpides N.C."/>
            <person name="Klenk H.P."/>
            <person name="Detter J.C."/>
        </authorList>
    </citation>
    <scope>NUCLEOTIDE SEQUENCE [LARGE SCALE GENOMIC DNA]</scope>
    <source>
        <strain evidence="4">ATCC BAA-1237 / DSM 17374 / SPN1</strain>
    </source>
</reference>
<dbReference type="Proteomes" id="UP000007939">
    <property type="component" value="Chromosome"/>
</dbReference>